<dbReference type="OrthoDB" id="2582440at2"/>
<dbReference type="NCBIfam" id="NF012200">
    <property type="entry name" value="choice_anch_D"/>
    <property type="match status" value="1"/>
</dbReference>
<feature type="region of interest" description="Disordered" evidence="2">
    <location>
        <begin position="1029"/>
        <end position="1064"/>
    </location>
</feature>
<proteinExistence type="predicted"/>
<evidence type="ECO:0000313" key="4">
    <source>
        <dbReference type="EMBL" id="PPK95705.1"/>
    </source>
</evidence>
<feature type="domain" description="GEVED" evidence="3">
    <location>
        <begin position="380"/>
        <end position="461"/>
    </location>
</feature>
<dbReference type="InterPro" id="IPR013783">
    <property type="entry name" value="Ig-like_fold"/>
</dbReference>
<dbReference type="Gene3D" id="2.60.120.200">
    <property type="match status" value="1"/>
</dbReference>
<accession>A0A2S6ING5</accession>
<sequence length="1918" mass="206129">MSPKSLTFGIMNKLYLINKILPPNNNEFKVSFIRMVLMISFLFTSSLSVGQTYCTPQHRGNQQDLFISEVVINGVTNTSIGDANNNVNYRDYTGLSIIAIPGSNMSLSVTNTVSVNWMNHNVVAFLDLNDDGVLSDATERLYSSGTVQNGTTRNFTIAIPGALAAGDYRLRLILEQDSYNYNGSNTCFINYNHGETEDYEITIPTGDDPAASDDNLTVVLNNTGQIDVSTNDAIGTDGGDGDDYSISTGVMPLSTANGGTVIEITDGVFEYTPATDFIGSDSFTYTLCDSLGDCDTAVVNISVTSNVCVPTSDSDERGQPWEVHYITRVQISGESQNIDNTTGDDGGYGDYLGLPAADVVPGGTYTIDVDVFNGNGSSGWAAFIDFDGDGSFNEVGDNIYATNGTGGTEPVPYAVRSFTIPNGATVGNKILRVGSRRYWASVESCGTTSGNSEEFEDYLIQVLPTAGTNIALSGNSVDITHNTLTASMADDTDYGVKDSNIGGAVHVFTISNNGTSDLILGAIPVALSLGTATSFTIVNAPPAGSVITSGGSLTFEILFSPRTTGLHDGTVEVYSNDPDENPFLFAIHGEGQQIYPDTDDDGIPDNIDVDDDNDGIRDVDEQNSCSISPLGSIADVVFLNETFAAGLNRVTINGANPGVTTTYCYEDGTIVQGPNECDAEANLNDGDYTVHYSISNNDGNTDIGTSNPDVSDWAEDVWYYGEDHTPGDVNGRMAIFNADVDPGVFYETEIVGTVSGAPIFYEFWALNIDRQDSDFSSFELPRILPNVTVNFFNSDKSVLLDTYNPGDVTRCADGSQNGCGSLSEWIQFNTTVILSESDFIIQLVNNSPGGLGNDLALDDIKITQSLCDLDGDGVADVIDLDNDNDGIPNVYELGRPAGISIVDSDLDGTTLGAVWVDVNENGLHDAYESYTPVDTDSDGVPDYLDLDSDNDGIFDVLEYDGFGDLDINGDGKGDGTDVSTVLDTDEFDGDGLLALLDENDDDTGFDDHGTIGYTPPLDTDGDGIPDYIDVDSNDNLNDLSNGSDIDNSYYAGQDGDGDGRVDGSVDTDRDGVYDGNNDFDTGIYGAPIDLDDDLSIFFDGRNDYLQTPAPVTAGLSSSTIMAWVLAENTGTNVTVMGEENFNISLDSASRVIVTAIDVGGNTYTVSSPGTISNIKWVNISATYSATDLKLFINGVEEATIATGGSALSTASGSHFTVGNSATAGSSNYYRGFLDEIRVFNKGIDIADVRRLMYQEIEANGTLVTGKILPKNTSVLWNDIAVYYDFASIEGDIVFDAASNTDIRMYNVKKIVPQTAPIPYVTAQDGLLSDNATFVQTVVWDPADIENYDYTIIKVGHETTLDVIISTVGVVVDAAASIMVEDGNYLENEWYVILNGLIDLEGDAQLVQTIDSDLDVSSAGRLKRWQEGKSDVFSYNYWSSPVGVENTTSNNNTFNLGMLQDADGFINITGVGVRTPPVTIPTTISGRWLHTFNNGVSYADWLRIDGTSPIDAGHGWSQKGAGAVGDQEYLFEGKPNNGSINITAIDTDGDPTVDLTTSLLGNPYPSAIDARTFIDDNASVIDGAVYLWDQFGSTDHILANYEGGYATITKMATVNATQIAGSGALGGTTVGTVVPTFFLPVSQGFFVTLTDNGTLNFNNGQRVFKQESLGESIFVSAPGSPQPTADRSDYQDETIDILRLELEADNGASKEIVLGFADFLTDGVDYGYDGAMFEALRDTDMYTSYNGKNFVIRSFDQITPSKVVPLTVHGISTVNYKISAKEIANISASQELYLRDNETNTYHDLRNGEYYFTLSADGKNSSRFEIVFEQRTLGLDEETLEQIDIYYLNNDGKIYVDHLQESVSAMNVYDLSGKSLFSFRESELTNIQNGIYIPQVSSGIYLVEIDVKGTKKSVKIIVN</sequence>
<feature type="domain" description="GEVED" evidence="3">
    <location>
        <begin position="122"/>
        <end position="202"/>
    </location>
</feature>
<comment type="caution">
    <text evidence="4">The sequence shown here is derived from an EMBL/GenBank/DDBJ whole genome shotgun (WGS) entry which is preliminary data.</text>
</comment>
<dbReference type="SUPFAM" id="SSF49899">
    <property type="entry name" value="Concanavalin A-like lectins/glucanases"/>
    <property type="match status" value="1"/>
</dbReference>
<keyword evidence="1" id="KW-0732">Signal</keyword>
<dbReference type="Pfam" id="PF20009">
    <property type="entry name" value="GEVED"/>
    <property type="match status" value="2"/>
</dbReference>
<dbReference type="GO" id="GO:0004553">
    <property type="term" value="F:hydrolase activity, hydrolyzing O-glycosyl compounds"/>
    <property type="evidence" value="ECO:0007669"/>
    <property type="project" value="UniProtKB-ARBA"/>
</dbReference>
<dbReference type="Proteomes" id="UP000239002">
    <property type="component" value="Unassembled WGS sequence"/>
</dbReference>
<dbReference type="Pfam" id="PF13385">
    <property type="entry name" value="Laminin_G_3"/>
    <property type="match status" value="1"/>
</dbReference>
<dbReference type="EMBL" id="PTJE01000002">
    <property type="protein sequence ID" value="PPK95705.1"/>
    <property type="molecule type" value="Genomic_DNA"/>
</dbReference>
<evidence type="ECO:0000256" key="1">
    <source>
        <dbReference type="ARBA" id="ARBA00022729"/>
    </source>
</evidence>
<protein>
    <submittedName>
        <fullName evidence="4">Putative secreted protein (Por secretion system target)</fullName>
    </submittedName>
</protein>
<gene>
    <name evidence="4" type="ORF">LY01_01298</name>
</gene>
<dbReference type="InterPro" id="IPR026444">
    <property type="entry name" value="Secre_tail"/>
</dbReference>
<reference evidence="4 5" key="1">
    <citation type="submission" date="2018-02" db="EMBL/GenBank/DDBJ databases">
        <title>Genomic Encyclopedia of Archaeal and Bacterial Type Strains, Phase II (KMG-II): from individual species to whole genera.</title>
        <authorList>
            <person name="Goeker M."/>
        </authorList>
    </citation>
    <scope>NUCLEOTIDE SEQUENCE [LARGE SCALE GENOMIC DNA]</scope>
    <source>
        <strain evidence="4 5">DSM 16809</strain>
    </source>
</reference>
<dbReference type="Gene3D" id="2.60.40.10">
    <property type="entry name" value="Immunoglobulins"/>
    <property type="match status" value="1"/>
</dbReference>
<dbReference type="Gene3D" id="2.60.40.2810">
    <property type="match status" value="1"/>
</dbReference>
<evidence type="ECO:0000313" key="5">
    <source>
        <dbReference type="Proteomes" id="UP000239002"/>
    </source>
</evidence>
<dbReference type="GO" id="GO:0005975">
    <property type="term" value="P:carbohydrate metabolic process"/>
    <property type="evidence" value="ECO:0007669"/>
    <property type="project" value="UniProtKB-ARBA"/>
</dbReference>
<dbReference type="NCBIfam" id="TIGR04183">
    <property type="entry name" value="Por_Secre_tail"/>
    <property type="match status" value="1"/>
</dbReference>
<feature type="compositionally biased region" description="Low complexity" evidence="2">
    <location>
        <begin position="1033"/>
        <end position="1048"/>
    </location>
</feature>
<name>A0A2S6ING5_9FLAO</name>
<dbReference type="InterPro" id="IPR045474">
    <property type="entry name" value="GEVED"/>
</dbReference>
<keyword evidence="5" id="KW-1185">Reference proteome</keyword>
<evidence type="ECO:0000256" key="2">
    <source>
        <dbReference type="SAM" id="MobiDB-lite"/>
    </source>
</evidence>
<evidence type="ECO:0000259" key="3">
    <source>
        <dbReference type="Pfam" id="PF20009"/>
    </source>
</evidence>
<dbReference type="Pfam" id="PF17963">
    <property type="entry name" value="Big_9"/>
    <property type="match status" value="1"/>
</dbReference>
<dbReference type="InterPro" id="IPR013320">
    <property type="entry name" value="ConA-like_dom_sf"/>
</dbReference>
<organism evidence="4 5">
    <name type="scientific">Nonlabens xylanidelens</name>
    <dbReference type="NCBI Taxonomy" id="191564"/>
    <lineage>
        <taxon>Bacteria</taxon>
        <taxon>Pseudomonadati</taxon>
        <taxon>Bacteroidota</taxon>
        <taxon>Flavobacteriia</taxon>
        <taxon>Flavobacteriales</taxon>
        <taxon>Flavobacteriaceae</taxon>
        <taxon>Nonlabens</taxon>
    </lineage>
</organism>